<dbReference type="Gene3D" id="3.40.630.40">
    <property type="entry name" value="Zn-dependent exopeptidases"/>
    <property type="match status" value="1"/>
</dbReference>
<dbReference type="GO" id="GO:0042834">
    <property type="term" value="F:peptidoglycan binding"/>
    <property type="evidence" value="ECO:0007669"/>
    <property type="project" value="InterPro"/>
</dbReference>
<dbReference type="PANTHER" id="PTHR30404:SF0">
    <property type="entry name" value="N-ACETYLMURAMOYL-L-ALANINE AMIDASE AMIC"/>
    <property type="match status" value="1"/>
</dbReference>
<dbReference type="AlphaFoldDB" id="A0A433HV26"/>
<dbReference type="InterPro" id="IPR050695">
    <property type="entry name" value="N-acetylmuramoyl_amidase_3"/>
</dbReference>
<dbReference type="OrthoDB" id="9763643at2"/>
<evidence type="ECO:0000259" key="2">
    <source>
        <dbReference type="PROSITE" id="PS51724"/>
    </source>
</evidence>
<feature type="domain" description="SPOR" evidence="2">
    <location>
        <begin position="196"/>
        <end position="234"/>
    </location>
</feature>
<evidence type="ECO:0000256" key="1">
    <source>
        <dbReference type="ARBA" id="ARBA00022801"/>
    </source>
</evidence>
<keyword evidence="4" id="KW-1185">Reference proteome</keyword>
<reference evidence="3 4" key="1">
    <citation type="submission" date="2018-12" db="EMBL/GenBank/DDBJ databases">
        <title>Bacillus chawlae sp. nov., Bacillus glennii sp. nov., and Bacillus saganii sp. nov. Isolated from the Vehicle Assembly Building at Kennedy Space Center where the Viking Spacecraft were Assembled.</title>
        <authorList>
            <person name="Seuylemezian A."/>
            <person name="Vaishampayan P."/>
        </authorList>
    </citation>
    <scope>NUCLEOTIDE SEQUENCE [LARGE SCALE GENOMIC DNA]</scope>
    <source>
        <strain evidence="3 4">L5</strain>
    </source>
</reference>
<dbReference type="GO" id="GO:0008745">
    <property type="term" value="F:N-acetylmuramoyl-L-alanine amidase activity"/>
    <property type="evidence" value="ECO:0007669"/>
    <property type="project" value="InterPro"/>
</dbReference>
<dbReference type="SUPFAM" id="SSF53187">
    <property type="entry name" value="Zn-dependent exopeptidases"/>
    <property type="match status" value="1"/>
</dbReference>
<protein>
    <submittedName>
        <fullName evidence="3">N-acetylmuramoyl-L-alanine amidase</fullName>
    </submittedName>
</protein>
<dbReference type="EMBL" id="RYZZ01000003">
    <property type="protein sequence ID" value="RUQ32074.1"/>
    <property type="molecule type" value="Genomic_DNA"/>
</dbReference>
<dbReference type="PROSITE" id="PS51724">
    <property type="entry name" value="SPOR"/>
    <property type="match status" value="1"/>
</dbReference>
<dbReference type="SMART" id="SM00646">
    <property type="entry name" value="Ami_3"/>
    <property type="match status" value="1"/>
</dbReference>
<comment type="caution">
    <text evidence="3">The sequence shown here is derived from an EMBL/GenBank/DDBJ whole genome shotgun (WGS) entry which is preliminary data.</text>
</comment>
<dbReference type="InterPro" id="IPR007730">
    <property type="entry name" value="SPOR-like_dom"/>
</dbReference>
<name>A0A433HV26_9BACI</name>
<dbReference type="CDD" id="cd02696">
    <property type="entry name" value="MurNAc-LAA"/>
    <property type="match status" value="1"/>
</dbReference>
<sequence>MKIILDAGHGYQTSGKRTPDGMQEYEFNRAVASHAKLLLDKHEGVTVHFTHSDHEDTPLRQRTDRANVLKADVFVSIHANAFGNGSWNDACGIETFVYTSKPIESLTLAEKIQSNMTAMTGLSDRGVKAANFHVLRETICPSILVECGFMTNLHESALLHSDEYRKICAKAIVKSIVEQFQLNSEKASFNNQKKVQDGTTMYRVQAGAFKNRKNAEELVKQLKQAGFESTIIQD</sequence>
<dbReference type="Gene3D" id="3.30.70.1070">
    <property type="entry name" value="Sporulation related repeat"/>
    <property type="match status" value="1"/>
</dbReference>
<dbReference type="Pfam" id="PF05036">
    <property type="entry name" value="SPOR"/>
    <property type="match status" value="1"/>
</dbReference>
<dbReference type="SUPFAM" id="SSF110997">
    <property type="entry name" value="Sporulation related repeat"/>
    <property type="match status" value="1"/>
</dbReference>
<dbReference type="GO" id="GO:0030288">
    <property type="term" value="C:outer membrane-bounded periplasmic space"/>
    <property type="evidence" value="ECO:0007669"/>
    <property type="project" value="TreeGrafter"/>
</dbReference>
<keyword evidence="1" id="KW-0378">Hydrolase</keyword>
<proteinExistence type="predicted"/>
<evidence type="ECO:0000313" key="4">
    <source>
        <dbReference type="Proteomes" id="UP000267430"/>
    </source>
</evidence>
<evidence type="ECO:0000313" key="3">
    <source>
        <dbReference type="EMBL" id="RUQ32074.1"/>
    </source>
</evidence>
<dbReference type="Proteomes" id="UP000267430">
    <property type="component" value="Unassembled WGS sequence"/>
</dbReference>
<dbReference type="InterPro" id="IPR036680">
    <property type="entry name" value="SPOR-like_sf"/>
</dbReference>
<dbReference type="RefSeq" id="WP_126863274.1">
    <property type="nucleotide sequence ID" value="NZ_JAUSTX010000013.1"/>
</dbReference>
<gene>
    <name evidence="3" type="ORF">ELQ35_02460</name>
</gene>
<dbReference type="GO" id="GO:0009253">
    <property type="term" value="P:peptidoglycan catabolic process"/>
    <property type="evidence" value="ECO:0007669"/>
    <property type="project" value="InterPro"/>
</dbReference>
<dbReference type="PANTHER" id="PTHR30404">
    <property type="entry name" value="N-ACETYLMURAMOYL-L-ALANINE AMIDASE"/>
    <property type="match status" value="1"/>
</dbReference>
<dbReference type="InterPro" id="IPR002508">
    <property type="entry name" value="MurNAc-LAA_cat"/>
</dbReference>
<accession>A0A433HV26</accession>
<dbReference type="Pfam" id="PF01520">
    <property type="entry name" value="Amidase_3"/>
    <property type="match status" value="1"/>
</dbReference>
<organism evidence="3 4">
    <name type="scientific">Peribacillus cavernae</name>
    <dbReference type="NCBI Taxonomy" id="1674310"/>
    <lineage>
        <taxon>Bacteria</taxon>
        <taxon>Bacillati</taxon>
        <taxon>Bacillota</taxon>
        <taxon>Bacilli</taxon>
        <taxon>Bacillales</taxon>
        <taxon>Bacillaceae</taxon>
        <taxon>Peribacillus</taxon>
    </lineage>
</organism>